<evidence type="ECO:0000256" key="1">
    <source>
        <dbReference type="SAM" id="Coils"/>
    </source>
</evidence>
<protein>
    <submittedName>
        <fullName evidence="2">Uncharacterized protein</fullName>
    </submittedName>
</protein>
<gene>
    <name evidence="2" type="ORF">OMAR00292_LOCUS6659</name>
</gene>
<name>A0A7S3UPZ1_OXYMA</name>
<keyword evidence="1" id="KW-0175">Coiled coil</keyword>
<sequence>MLAWIGQRKLPRTCRGFASENRLLLGLAITQPCIGYAALRFDTLEPVKIGLIDLVGLDASAKKTEALNALKSLRKQNTGATWVVGIKQMARVGHKGSQYFKTADLIRLNGVLADQAERIFKTEPYDIHMRQVQTHLGIQAQSWASRRAMFDYVVAKVPAFPVVKTHNNALADESLNMTDAWGCAVFAKRRRRVEEMRGDEAAVASIKAQILQQRTLRELEQHAKELREEGKMRESKEVHDVWARRVQQEVDKKLFAMLDQEQERQQTT</sequence>
<dbReference type="EMBL" id="HBIT01012596">
    <property type="protein sequence ID" value="CAE0621733.1"/>
    <property type="molecule type" value="Transcribed_RNA"/>
</dbReference>
<feature type="coiled-coil region" evidence="1">
    <location>
        <begin position="209"/>
        <end position="236"/>
    </location>
</feature>
<dbReference type="AlphaFoldDB" id="A0A7S3UPZ1"/>
<evidence type="ECO:0000313" key="2">
    <source>
        <dbReference type="EMBL" id="CAE0621733.1"/>
    </source>
</evidence>
<organism evidence="2">
    <name type="scientific">Oxyrrhis marina</name>
    <name type="common">Dinoflagellate</name>
    <dbReference type="NCBI Taxonomy" id="2969"/>
    <lineage>
        <taxon>Eukaryota</taxon>
        <taxon>Sar</taxon>
        <taxon>Alveolata</taxon>
        <taxon>Dinophyceae</taxon>
        <taxon>Oxyrrhinales</taxon>
        <taxon>Oxyrrhinaceae</taxon>
        <taxon>Oxyrrhis</taxon>
    </lineage>
</organism>
<proteinExistence type="predicted"/>
<accession>A0A7S3UPZ1</accession>
<reference evidence="2" key="1">
    <citation type="submission" date="2021-01" db="EMBL/GenBank/DDBJ databases">
        <authorList>
            <person name="Corre E."/>
            <person name="Pelletier E."/>
            <person name="Niang G."/>
            <person name="Scheremetjew M."/>
            <person name="Finn R."/>
            <person name="Kale V."/>
            <person name="Holt S."/>
            <person name="Cochrane G."/>
            <person name="Meng A."/>
            <person name="Brown T."/>
            <person name="Cohen L."/>
        </authorList>
    </citation>
    <scope>NUCLEOTIDE SEQUENCE</scope>
    <source>
        <strain evidence="2">CCMP1795</strain>
    </source>
</reference>